<accession>A0AAD4T7U3</accession>
<reference evidence="1" key="1">
    <citation type="submission" date="2022-04" db="EMBL/GenBank/DDBJ databases">
        <title>A functionally conserved STORR gene fusion in Papaver species that diverged 16.8 million years ago.</title>
        <authorList>
            <person name="Catania T."/>
        </authorList>
    </citation>
    <scope>NUCLEOTIDE SEQUENCE</scope>
    <source>
        <strain evidence="1">S-188037</strain>
    </source>
</reference>
<evidence type="ECO:0000313" key="2">
    <source>
        <dbReference type="Proteomes" id="UP001202328"/>
    </source>
</evidence>
<gene>
    <name evidence="1" type="ORF">MKW98_007255</name>
</gene>
<dbReference type="Proteomes" id="UP001202328">
    <property type="component" value="Unassembled WGS sequence"/>
</dbReference>
<keyword evidence="2" id="KW-1185">Reference proteome</keyword>
<dbReference type="EMBL" id="JAJJMB010003724">
    <property type="protein sequence ID" value="KAI3945906.1"/>
    <property type="molecule type" value="Genomic_DNA"/>
</dbReference>
<name>A0AAD4T7U3_9MAGN</name>
<comment type="caution">
    <text evidence="1">The sequence shown here is derived from an EMBL/GenBank/DDBJ whole genome shotgun (WGS) entry which is preliminary data.</text>
</comment>
<dbReference type="AlphaFoldDB" id="A0AAD4T7U3"/>
<feature type="non-terminal residue" evidence="1">
    <location>
        <position position="88"/>
    </location>
</feature>
<protein>
    <submittedName>
        <fullName evidence="1">Uncharacterized protein</fullName>
    </submittedName>
</protein>
<sequence length="88" mass="10090">MPISRLMIKVHGQTQYAMVTYSISLSWTPLMFRERSHPSRTDTDCNIFGVQGAFLTWRKHFLDDGKIAKDSKETVQECVAEFNCSITS</sequence>
<proteinExistence type="predicted"/>
<evidence type="ECO:0000313" key="1">
    <source>
        <dbReference type="EMBL" id="KAI3945906.1"/>
    </source>
</evidence>
<organism evidence="1 2">
    <name type="scientific">Papaver atlanticum</name>
    <dbReference type="NCBI Taxonomy" id="357466"/>
    <lineage>
        <taxon>Eukaryota</taxon>
        <taxon>Viridiplantae</taxon>
        <taxon>Streptophyta</taxon>
        <taxon>Embryophyta</taxon>
        <taxon>Tracheophyta</taxon>
        <taxon>Spermatophyta</taxon>
        <taxon>Magnoliopsida</taxon>
        <taxon>Ranunculales</taxon>
        <taxon>Papaveraceae</taxon>
        <taxon>Papaveroideae</taxon>
        <taxon>Papaver</taxon>
    </lineage>
</organism>